<dbReference type="PROSITE" id="PS50895">
    <property type="entry name" value="SURF1"/>
    <property type="match status" value="1"/>
</dbReference>
<sequence>MSPVSQQGTQHVPWYRVAFTKRWLSYLLLTALFAGTCVALSNWQFARRDEAQQEIARVLTNYNAVPQPIESVIPQLDAFNQDDKWIPVTVTGTYLTENQLIVRSRPREQVAGVEVLTPLRMSNGSVFIVNRGWLPANENPKDPYIIPEPPAGVVTVVARLKASEPSIPGRSMADGQLATIELPLIQEVLNQPIYTGAYGLLDSESPAAVETAPLPALKPSLDEGAHLSYAFQWIMFGILAFIGLGWAVRNEMRIRNSETEAGQAKLAEKARKRKTRPTEEDIEDAILDSQ</sequence>
<dbReference type="PANTHER" id="PTHR23427">
    <property type="entry name" value="SURFEIT LOCUS PROTEIN"/>
    <property type="match status" value="1"/>
</dbReference>
<reference evidence="8 9" key="1">
    <citation type="submission" date="2017-10" db="EMBL/GenBank/DDBJ databases">
        <title>Genome of an Actinobacterium that displays light-enhanced growth.</title>
        <authorList>
            <person name="Maresca J.A."/>
            <person name="Hempel P."/>
            <person name="Shevchenko O."/>
            <person name="Miller K.J."/>
            <person name="Hahn M.W."/>
        </authorList>
    </citation>
    <scope>NUCLEOTIDE SEQUENCE [LARGE SCALE GENOMIC DNA]</scope>
    <source>
        <strain evidence="8 9">MWH-Mo1</strain>
    </source>
</reference>
<dbReference type="InterPro" id="IPR045214">
    <property type="entry name" value="Surf1/Surf4"/>
</dbReference>
<dbReference type="AlphaFoldDB" id="A0A2Z3S3G6"/>
<evidence type="ECO:0000256" key="5">
    <source>
        <dbReference type="ARBA" id="ARBA00023136"/>
    </source>
</evidence>
<keyword evidence="9" id="KW-1185">Reference proteome</keyword>
<comment type="similarity">
    <text evidence="2 6">Belongs to the SURF1 family.</text>
</comment>
<dbReference type="CDD" id="cd06662">
    <property type="entry name" value="SURF1"/>
    <property type="match status" value="1"/>
</dbReference>
<proteinExistence type="inferred from homology"/>
<gene>
    <name evidence="8" type="ORF">AURMO_00895</name>
</gene>
<dbReference type="EMBL" id="CP023994">
    <property type="protein sequence ID" value="AWR21498.1"/>
    <property type="molecule type" value="Genomic_DNA"/>
</dbReference>
<evidence type="ECO:0000256" key="1">
    <source>
        <dbReference type="ARBA" id="ARBA00004370"/>
    </source>
</evidence>
<evidence type="ECO:0000256" key="2">
    <source>
        <dbReference type="ARBA" id="ARBA00007165"/>
    </source>
</evidence>
<organism evidence="8 9">
    <name type="scientific">Aurantimicrobium photophilum</name>
    <dbReference type="NCBI Taxonomy" id="1987356"/>
    <lineage>
        <taxon>Bacteria</taxon>
        <taxon>Bacillati</taxon>
        <taxon>Actinomycetota</taxon>
        <taxon>Actinomycetes</taxon>
        <taxon>Micrococcales</taxon>
        <taxon>Microbacteriaceae</taxon>
        <taxon>Aurantimicrobium</taxon>
    </lineage>
</organism>
<comment type="subcellular location">
    <subcellularLocation>
        <location evidence="6">Cell membrane</location>
        <topology evidence="6">Multi-pass membrane protein</topology>
    </subcellularLocation>
    <subcellularLocation>
        <location evidence="1">Membrane</location>
    </subcellularLocation>
</comment>
<evidence type="ECO:0000256" key="3">
    <source>
        <dbReference type="ARBA" id="ARBA00022692"/>
    </source>
</evidence>
<dbReference type="KEGG" id="aum:AURMO_00895"/>
<protein>
    <recommendedName>
        <fullName evidence="6">SURF1-like protein</fullName>
    </recommendedName>
</protein>
<dbReference type="OrthoDB" id="9807214at2"/>
<keyword evidence="3 6" id="KW-0812">Transmembrane</keyword>
<dbReference type="PANTHER" id="PTHR23427:SF2">
    <property type="entry name" value="SURFEIT LOCUS PROTEIN 1"/>
    <property type="match status" value="1"/>
</dbReference>
<accession>A0A2Z3S3G6</accession>
<feature type="region of interest" description="Disordered" evidence="7">
    <location>
        <begin position="258"/>
        <end position="290"/>
    </location>
</feature>
<evidence type="ECO:0000313" key="8">
    <source>
        <dbReference type="EMBL" id="AWR21498.1"/>
    </source>
</evidence>
<feature type="transmembrane region" description="Helical" evidence="6">
    <location>
        <begin position="229"/>
        <end position="248"/>
    </location>
</feature>
<dbReference type="Pfam" id="PF02104">
    <property type="entry name" value="SURF1"/>
    <property type="match status" value="1"/>
</dbReference>
<feature type="compositionally biased region" description="Acidic residues" evidence="7">
    <location>
        <begin position="280"/>
        <end position="290"/>
    </location>
</feature>
<dbReference type="InterPro" id="IPR002994">
    <property type="entry name" value="Surf1/Shy1"/>
</dbReference>
<keyword evidence="5 6" id="KW-0472">Membrane</keyword>
<dbReference type="Proteomes" id="UP000246894">
    <property type="component" value="Chromosome"/>
</dbReference>
<evidence type="ECO:0000256" key="4">
    <source>
        <dbReference type="ARBA" id="ARBA00022989"/>
    </source>
</evidence>
<evidence type="ECO:0000256" key="7">
    <source>
        <dbReference type="SAM" id="MobiDB-lite"/>
    </source>
</evidence>
<evidence type="ECO:0000313" key="9">
    <source>
        <dbReference type="Proteomes" id="UP000246894"/>
    </source>
</evidence>
<evidence type="ECO:0000256" key="6">
    <source>
        <dbReference type="RuleBase" id="RU363076"/>
    </source>
</evidence>
<dbReference type="GO" id="GO:0005886">
    <property type="term" value="C:plasma membrane"/>
    <property type="evidence" value="ECO:0007669"/>
    <property type="project" value="UniProtKB-SubCell"/>
</dbReference>
<dbReference type="RefSeq" id="WP_110233413.1">
    <property type="nucleotide sequence ID" value="NZ_CP023994.1"/>
</dbReference>
<name>A0A2Z3S3G6_9MICO</name>
<feature type="transmembrane region" description="Helical" evidence="6">
    <location>
        <begin position="23"/>
        <end position="43"/>
    </location>
</feature>
<keyword evidence="6" id="KW-1003">Cell membrane</keyword>
<keyword evidence="4 6" id="KW-1133">Transmembrane helix</keyword>